<dbReference type="SUPFAM" id="SSF53850">
    <property type="entry name" value="Periplasmic binding protein-like II"/>
    <property type="match status" value="1"/>
</dbReference>
<dbReference type="STRING" id="67855.RO21_00650"/>
<feature type="binding site" evidence="6">
    <location>
        <position position="37"/>
    </location>
    <ligand>
        <name>spermidine</name>
        <dbReference type="ChEBI" id="CHEBI:57834"/>
    </ligand>
</feature>
<dbReference type="InterPro" id="IPR001188">
    <property type="entry name" value="Sperm_putr-bd"/>
</dbReference>
<evidence type="ECO:0000313" key="9">
    <source>
        <dbReference type="Proteomes" id="UP000036270"/>
    </source>
</evidence>
<keyword evidence="4 5" id="KW-0574">Periplasm</keyword>
<dbReference type="GO" id="GO:0042597">
    <property type="term" value="C:periplasmic space"/>
    <property type="evidence" value="ECO:0007669"/>
    <property type="project" value="UniProtKB-SubCell"/>
</dbReference>
<dbReference type="PIRSF" id="PIRSF019574">
    <property type="entry name" value="Periplasmic_polyamine_BP"/>
    <property type="match status" value="1"/>
</dbReference>
<evidence type="ECO:0000256" key="2">
    <source>
        <dbReference type="ARBA" id="ARBA00022448"/>
    </source>
</evidence>
<evidence type="ECO:0000256" key="3">
    <source>
        <dbReference type="ARBA" id="ARBA00022729"/>
    </source>
</evidence>
<evidence type="ECO:0000256" key="4">
    <source>
        <dbReference type="ARBA" id="ARBA00022764"/>
    </source>
</evidence>
<evidence type="ECO:0000256" key="6">
    <source>
        <dbReference type="PIRSR" id="PIRSR019574-1"/>
    </source>
</evidence>
<keyword evidence="2 5" id="KW-0813">Transport</keyword>
<sequence>MIKSGRALFAKLMALAVAFSAMSVQAAEKLYVYNWTEYVPSSLLEKFTKETGIEVIYSTFESNEEMYSKLKLTDGASYDLVFPSSYYVGKMAKEGMLAEIDKSQLTQFENVSKALMGKPFDPENKFSLPYVYGLTGIGVNSAEIDPNQLTSWADLWKPEFKGKVLLMNDAREVFHIAHLLNGTSPNSEDEAEIKAAYERLTQLVPNVLVFNSDSPEMPYLQGEVAVGMQWTGSAHRAKSENPDLKFIFPKEGAVIWMDNYAIPKNAKNKAAAHKFIDFLLRPESAKEVIETMGFSMPNENVKALLSEEMVNDPLIFPPLDEIEKGILQSDVGEAVDIYEKYWNLLRTNNNR</sequence>
<proteinExistence type="inferred from homology"/>
<evidence type="ECO:0000256" key="1">
    <source>
        <dbReference type="ARBA" id="ARBA00004418"/>
    </source>
</evidence>
<feature type="binding site" evidence="6">
    <location>
        <position position="328"/>
    </location>
    <ligand>
        <name>spermidine</name>
        <dbReference type="ChEBI" id="CHEBI:57834"/>
    </ligand>
</feature>
<dbReference type="Pfam" id="PF13416">
    <property type="entry name" value="SBP_bac_8"/>
    <property type="match status" value="1"/>
</dbReference>
<protein>
    <recommendedName>
        <fullName evidence="5">Putrescine-binding periplasmic protein</fullName>
    </recommendedName>
</protein>
<evidence type="ECO:0000256" key="7">
    <source>
        <dbReference type="SAM" id="SignalP"/>
    </source>
</evidence>
<comment type="similarity">
    <text evidence="5">Belongs to the bacterial solute-binding protein PotD/PotF family.</text>
</comment>
<comment type="function">
    <text evidence="5">Required for the activity of the bacterial periplasmic transport system of putrescine.</text>
</comment>
<dbReference type="GO" id="GO:0015846">
    <property type="term" value="P:polyamine transport"/>
    <property type="evidence" value="ECO:0007669"/>
    <property type="project" value="InterPro"/>
</dbReference>
<dbReference type="PATRIC" id="fig|67855.3.peg.990"/>
<dbReference type="EMBL" id="JWIZ01000003">
    <property type="protein sequence ID" value="KMK52394.1"/>
    <property type="molecule type" value="Genomic_DNA"/>
</dbReference>
<comment type="caution">
    <text evidence="8">The sequence shown here is derived from an EMBL/GenBank/DDBJ whole genome shotgun (WGS) entry which is preliminary data.</text>
</comment>
<keyword evidence="9" id="KW-1185">Reference proteome</keyword>
<gene>
    <name evidence="8" type="ORF">RO21_00650</name>
</gene>
<name>A0A0J5PA20_9PAST</name>
<dbReference type="InterPro" id="IPR006059">
    <property type="entry name" value="SBP"/>
</dbReference>
<evidence type="ECO:0000256" key="5">
    <source>
        <dbReference type="PIRNR" id="PIRNR019574"/>
    </source>
</evidence>
<dbReference type="Proteomes" id="UP000036270">
    <property type="component" value="Unassembled WGS sequence"/>
</dbReference>
<dbReference type="PANTHER" id="PTHR30222:SF17">
    <property type="entry name" value="SPERMIDINE_PUTRESCINE-BINDING PERIPLASMIC PROTEIN"/>
    <property type="match status" value="1"/>
</dbReference>
<feature type="signal peptide" evidence="7">
    <location>
        <begin position="1"/>
        <end position="26"/>
    </location>
</feature>
<feature type="chain" id="PRO_5005262986" description="Putrescine-binding periplasmic protein" evidence="7">
    <location>
        <begin position="27"/>
        <end position="351"/>
    </location>
</feature>
<accession>A0A0J5PA20</accession>
<dbReference type="Gene3D" id="3.40.190.10">
    <property type="entry name" value="Periplasmic binding protein-like II"/>
    <property type="match status" value="2"/>
</dbReference>
<evidence type="ECO:0000313" key="8">
    <source>
        <dbReference type="EMBL" id="KMK52394.1"/>
    </source>
</evidence>
<organism evidence="8 9">
    <name type="scientific">Muribacter muris</name>
    <dbReference type="NCBI Taxonomy" id="67855"/>
    <lineage>
        <taxon>Bacteria</taxon>
        <taxon>Pseudomonadati</taxon>
        <taxon>Pseudomonadota</taxon>
        <taxon>Gammaproteobacteria</taxon>
        <taxon>Pasteurellales</taxon>
        <taxon>Pasteurellaceae</taxon>
        <taxon>Muribacter</taxon>
    </lineage>
</organism>
<feature type="binding site" evidence="6">
    <location>
        <begin position="169"/>
        <end position="172"/>
    </location>
    <ligand>
        <name>spermidine</name>
        <dbReference type="ChEBI" id="CHEBI:57834"/>
    </ligand>
</feature>
<dbReference type="GO" id="GO:0019808">
    <property type="term" value="F:polyamine binding"/>
    <property type="evidence" value="ECO:0007669"/>
    <property type="project" value="InterPro"/>
</dbReference>
<dbReference type="PRINTS" id="PR00909">
    <property type="entry name" value="SPERMDNBNDNG"/>
</dbReference>
<comment type="subcellular location">
    <subcellularLocation>
        <location evidence="1 5">Periplasm</location>
    </subcellularLocation>
</comment>
<reference evidence="8 9" key="1">
    <citation type="submission" date="2014-12" db="EMBL/GenBank/DDBJ databases">
        <title>Reclassification of Actinobacillus muris as Muribacter muris.</title>
        <authorList>
            <person name="Christensen H."/>
            <person name="Nicklas W."/>
            <person name="Bisgaard M."/>
        </authorList>
    </citation>
    <scope>NUCLEOTIDE SEQUENCE [LARGE SCALE GENOMIC DNA]</scope>
    <source>
        <strain evidence="8 9">Ackerman80-443D</strain>
    </source>
</reference>
<keyword evidence="3 7" id="KW-0732">Signal</keyword>
<feature type="binding site" evidence="6">
    <location>
        <position position="86"/>
    </location>
    <ligand>
        <name>spermidine</name>
        <dbReference type="ChEBI" id="CHEBI:57834"/>
    </ligand>
</feature>
<dbReference type="PANTHER" id="PTHR30222">
    <property type="entry name" value="SPERMIDINE/PUTRESCINE-BINDING PERIPLASMIC PROTEIN"/>
    <property type="match status" value="1"/>
</dbReference>
<dbReference type="AlphaFoldDB" id="A0A0J5PA20"/>